<gene>
    <name evidence="3" type="ORF">I5Q09_02955</name>
</gene>
<evidence type="ECO:0000313" key="4">
    <source>
        <dbReference type="Proteomes" id="UP000638986"/>
    </source>
</evidence>
<sequence>MRSTFLKRRAGTLALCGMLGVMAAMSAHASSHQASLRFNPASGGTVGQVTVYGQTVTYTAYTVSYVAKPNDPAKQVMSIYIPANATQGSPIFMPLNTGGYMELDLLTPADVTIDNVNSSGSGSGSAIAAALALSKGIVVVSPAGRGRNTTMLVNGVTTEVGNGPAALVDLKAAVRYLKYNDSVMLGNANKIVVSGTSGGGAMTSLLGTTGDSAVFKPYLDEIGAAPSSDTVYAASPFCPITDLDNANAAYEYFFYGSGITTANPGRTAPITLSNNDQRLSAVMAQMYPTYLNRLGLKHPDTGVPLKLNSYSPDAVAGGSYRNYVYSLFSASATRFIIDSGYVSADGSLNEAGQTYMATAETVNGVKSGLTPDSVITWNANTRTATLKSWKNLLVYMNRMKPVGAFDNGFYNVTGEMDLFNTDPAALKNDITVAKGWNHFDPNLKDAIAKAGLSEVEGYTSIKNFRVRSDVARWAAMMNPMYYVLRYNGHGGIDVNPYAATVYGTSSVAKHWRIRVGSYDRDSSPFVSANLAIALQNRGLNVDYKIAWNQPHSGNYDNTDMIDWIAGLSN</sequence>
<dbReference type="NCBIfam" id="NF041556">
    <property type="entry name" value="tannase_B"/>
    <property type="match status" value="1"/>
</dbReference>
<dbReference type="Pfam" id="PF20434">
    <property type="entry name" value="BD-FAE"/>
    <property type="match status" value="1"/>
</dbReference>
<dbReference type="Proteomes" id="UP000638986">
    <property type="component" value="Unassembled WGS sequence"/>
</dbReference>
<accession>A0ABS0MLQ1</accession>
<dbReference type="RefSeq" id="WP_197870803.1">
    <property type="nucleotide sequence ID" value="NZ_JADTXM010000002.1"/>
</dbReference>
<feature type="signal peptide" evidence="1">
    <location>
        <begin position="1"/>
        <end position="29"/>
    </location>
</feature>
<organism evidence="3 4">
    <name type="scientific">Pseudomonas luteola</name>
    <dbReference type="NCBI Taxonomy" id="47886"/>
    <lineage>
        <taxon>Bacteria</taxon>
        <taxon>Pseudomonadati</taxon>
        <taxon>Pseudomonadota</taxon>
        <taxon>Gammaproteobacteria</taxon>
        <taxon>Pseudomonadales</taxon>
        <taxon>Pseudomonadaceae</taxon>
        <taxon>Pseudomonas</taxon>
    </lineage>
</organism>
<feature type="domain" description="BD-FAE-like" evidence="2">
    <location>
        <begin position="163"/>
        <end position="248"/>
    </location>
</feature>
<evidence type="ECO:0000313" key="3">
    <source>
        <dbReference type="EMBL" id="MBH3437642.1"/>
    </source>
</evidence>
<dbReference type="SUPFAM" id="SSF53474">
    <property type="entry name" value="alpha/beta-Hydrolases"/>
    <property type="match status" value="1"/>
</dbReference>
<proteinExistence type="predicted"/>
<feature type="chain" id="PRO_5045837536" evidence="1">
    <location>
        <begin position="30"/>
        <end position="569"/>
    </location>
</feature>
<dbReference type="InterPro" id="IPR029058">
    <property type="entry name" value="AB_hydrolase_fold"/>
</dbReference>
<dbReference type="EMBL" id="JADTXM010000002">
    <property type="protein sequence ID" value="MBH3437642.1"/>
    <property type="molecule type" value="Genomic_DNA"/>
</dbReference>
<dbReference type="Gene3D" id="3.40.50.1820">
    <property type="entry name" value="alpha/beta hydrolase"/>
    <property type="match status" value="1"/>
</dbReference>
<dbReference type="InterPro" id="IPR049492">
    <property type="entry name" value="BD-FAE-like_dom"/>
</dbReference>
<comment type="caution">
    <text evidence="3">The sequence shown here is derived from an EMBL/GenBank/DDBJ whole genome shotgun (WGS) entry which is preliminary data.</text>
</comment>
<evidence type="ECO:0000256" key="1">
    <source>
        <dbReference type="SAM" id="SignalP"/>
    </source>
</evidence>
<reference evidence="3 4" key="1">
    <citation type="submission" date="2020-11" db="EMBL/GenBank/DDBJ databases">
        <title>Enhanced detection system for hospital associated transmission using whole genome sequencing surveillance.</title>
        <authorList>
            <person name="Harrison L.H."/>
            <person name="Van Tyne D."/>
            <person name="Marsh J.W."/>
            <person name="Griffith M.P."/>
            <person name="Snyder D.J."/>
            <person name="Cooper V.S."/>
            <person name="Mustapha M."/>
        </authorList>
    </citation>
    <scope>NUCLEOTIDE SEQUENCE [LARGE SCALE GENOMIC DNA]</scope>
    <source>
        <strain evidence="3 4">PSB00013</strain>
    </source>
</reference>
<protein>
    <submittedName>
        <fullName evidence="3">Carboxylesterase family protein</fullName>
    </submittedName>
</protein>
<dbReference type="InterPro" id="IPR048124">
    <property type="entry name" value="Tannase_B"/>
</dbReference>
<keyword evidence="1" id="KW-0732">Signal</keyword>
<evidence type="ECO:0000259" key="2">
    <source>
        <dbReference type="Pfam" id="PF20434"/>
    </source>
</evidence>
<name>A0ABS0MLQ1_PSELU</name>